<accession>A0A8J7GYB0</accession>
<name>A0A8J7GYB0_9ACTN</name>
<organism evidence="1 2">
    <name type="scientific">Longispora fulva</name>
    <dbReference type="NCBI Taxonomy" id="619741"/>
    <lineage>
        <taxon>Bacteria</taxon>
        <taxon>Bacillati</taxon>
        <taxon>Actinomycetota</taxon>
        <taxon>Actinomycetes</taxon>
        <taxon>Micromonosporales</taxon>
        <taxon>Micromonosporaceae</taxon>
        <taxon>Longispora</taxon>
    </lineage>
</organism>
<dbReference type="InterPro" id="IPR016181">
    <property type="entry name" value="Acyl_CoA_acyltransferase"/>
</dbReference>
<evidence type="ECO:0000313" key="2">
    <source>
        <dbReference type="Proteomes" id="UP000622552"/>
    </source>
</evidence>
<keyword evidence="2" id="KW-1185">Reference proteome</keyword>
<sequence>MQETNEPGDEDPLLAWAAQGQSQAYSHGDALAVASPSLYQRDRLVVTGSADDLAILVPKVLAEVGPSYRTIGDADLIRDLAKRIPGVTLVDTFGWMETSRRPAVTPSSAGWLTTDDDRDIGKLLDAAWPSAKARPRVAGVRRWAGLRDCGGRLAAVAADAWSAPTVGFLSGAATHPQTRGRGHSVATCGFLLDQMLSEYGRVGLLVDGWNCGAIRLFRRLGLSYRPLASLRTR</sequence>
<proteinExistence type="predicted"/>
<dbReference type="AlphaFoldDB" id="A0A8J7GYB0"/>
<reference evidence="1" key="1">
    <citation type="submission" date="2020-11" db="EMBL/GenBank/DDBJ databases">
        <title>Sequencing the genomes of 1000 actinobacteria strains.</title>
        <authorList>
            <person name="Klenk H.-P."/>
        </authorList>
    </citation>
    <scope>NUCLEOTIDE SEQUENCE</scope>
    <source>
        <strain evidence="1">DSM 45356</strain>
    </source>
</reference>
<dbReference type="RefSeq" id="WP_197006960.1">
    <property type="nucleotide sequence ID" value="NZ_BONS01000005.1"/>
</dbReference>
<dbReference type="Proteomes" id="UP000622552">
    <property type="component" value="Unassembled WGS sequence"/>
</dbReference>
<dbReference type="SUPFAM" id="SSF55729">
    <property type="entry name" value="Acyl-CoA N-acyltransferases (Nat)"/>
    <property type="match status" value="1"/>
</dbReference>
<evidence type="ECO:0000313" key="1">
    <source>
        <dbReference type="EMBL" id="MBG6140416.1"/>
    </source>
</evidence>
<evidence type="ECO:0008006" key="3">
    <source>
        <dbReference type="Google" id="ProtNLM"/>
    </source>
</evidence>
<dbReference type="EMBL" id="JADOUF010000001">
    <property type="protein sequence ID" value="MBG6140416.1"/>
    <property type="molecule type" value="Genomic_DNA"/>
</dbReference>
<comment type="caution">
    <text evidence="1">The sequence shown here is derived from an EMBL/GenBank/DDBJ whole genome shotgun (WGS) entry which is preliminary data.</text>
</comment>
<protein>
    <recommendedName>
        <fullName evidence="3">FR47-like protein</fullName>
    </recommendedName>
</protein>
<gene>
    <name evidence="1" type="ORF">IW245_006610</name>
</gene>
<dbReference type="Gene3D" id="3.40.630.30">
    <property type="match status" value="1"/>
</dbReference>